<dbReference type="SUPFAM" id="SSF53067">
    <property type="entry name" value="Actin-like ATPase domain"/>
    <property type="match status" value="2"/>
</dbReference>
<evidence type="ECO:0000256" key="1">
    <source>
        <dbReference type="ARBA" id="ARBA00004496"/>
    </source>
</evidence>
<dbReference type="InterPro" id="IPR023865">
    <property type="entry name" value="Aliphatic_acid_kinase_CS"/>
</dbReference>
<accession>A0A0A2HHD2</accession>
<proteinExistence type="inferred from homology"/>
<dbReference type="EC" id="2.7.2.7" evidence="9"/>
<evidence type="ECO:0000256" key="10">
    <source>
        <dbReference type="RuleBase" id="RU003835"/>
    </source>
</evidence>
<evidence type="ECO:0000256" key="2">
    <source>
        <dbReference type="ARBA" id="ARBA00008748"/>
    </source>
</evidence>
<dbReference type="PANTHER" id="PTHR21060:SF20">
    <property type="entry name" value="BUTYRATE KINASE 1-RELATED"/>
    <property type="match status" value="1"/>
</dbReference>
<name>A0A0A2HHD2_CLOBO</name>
<dbReference type="PANTHER" id="PTHR21060">
    <property type="entry name" value="ACETATE KINASE"/>
    <property type="match status" value="1"/>
</dbReference>
<dbReference type="GO" id="GO:0047761">
    <property type="term" value="F:butyrate kinase activity"/>
    <property type="evidence" value="ECO:0007669"/>
    <property type="project" value="UniProtKB-UniRule"/>
</dbReference>
<evidence type="ECO:0000313" key="13">
    <source>
        <dbReference type="Proteomes" id="UP000473887"/>
    </source>
</evidence>
<organism evidence="11 13">
    <name type="scientific">Clostridium botulinum</name>
    <dbReference type="NCBI Taxonomy" id="1491"/>
    <lineage>
        <taxon>Bacteria</taxon>
        <taxon>Bacillati</taxon>
        <taxon>Bacillota</taxon>
        <taxon>Clostridia</taxon>
        <taxon>Eubacteriales</taxon>
        <taxon>Clostridiaceae</taxon>
        <taxon>Clostridium</taxon>
    </lineage>
</organism>
<evidence type="ECO:0000313" key="11">
    <source>
        <dbReference type="EMBL" id="NEZ90508.1"/>
    </source>
</evidence>
<dbReference type="Gene3D" id="3.30.420.40">
    <property type="match status" value="2"/>
</dbReference>
<gene>
    <name evidence="9" type="primary">buk</name>
    <name evidence="11" type="ORF">EXM69_00720</name>
    <name evidence="12" type="ORF">JQS73_18530</name>
</gene>
<dbReference type="RefSeq" id="WP_003360235.1">
    <property type="nucleotide sequence ID" value="NZ_AP025140.1"/>
</dbReference>
<dbReference type="EMBL" id="CP069280">
    <property type="protein sequence ID" value="QRI53366.1"/>
    <property type="molecule type" value="Genomic_DNA"/>
</dbReference>
<dbReference type="InterPro" id="IPR043129">
    <property type="entry name" value="ATPase_NBD"/>
</dbReference>
<evidence type="ECO:0000256" key="5">
    <source>
        <dbReference type="ARBA" id="ARBA00022741"/>
    </source>
</evidence>
<dbReference type="InterPro" id="IPR011245">
    <property type="entry name" value="Butyrate_kin"/>
</dbReference>
<evidence type="ECO:0000313" key="14">
    <source>
        <dbReference type="Proteomes" id="UP000663464"/>
    </source>
</evidence>
<reference evidence="12" key="3">
    <citation type="submission" date="2021-02" db="EMBL/GenBank/DDBJ databases">
        <authorList>
            <person name="Dover N."/>
            <person name="Barash J.R."/>
            <person name="Bell J.M."/>
            <person name="Sylvester M.D."/>
            <person name="Arnon S."/>
        </authorList>
    </citation>
    <scope>NUCLEOTIDE SEQUENCE</scope>
    <source>
        <strain evidence="12">IBCA10-7060</strain>
    </source>
</reference>
<evidence type="ECO:0000256" key="9">
    <source>
        <dbReference type="HAMAP-Rule" id="MF_00542"/>
    </source>
</evidence>
<dbReference type="Proteomes" id="UP000473887">
    <property type="component" value="Unassembled WGS sequence"/>
</dbReference>
<dbReference type="InterPro" id="IPR000890">
    <property type="entry name" value="Aliphatic_acid_kin_short-chain"/>
</dbReference>
<sequence length="364" mass="40300">MSGNDLILVINPGSTSTKIALFNKENPIITDNLFHSLEEINKYDSIYEQKGMREKIIMKWLEEKGVDLNKLVAIVGRGGLLRPMPGGTYKVTKKMLEDLKIGYQGQHASNLGGVIAYDISKKLNIPSFIVDPVAVDEILDEARISGMPEIKRRSLVHALNIKAVTRKVCKKIDKNFYNSSFVVAHLGGGISVCPIENGKILDVNNANEEGPFSPERTGSLPVGDLIKIAYSSKYPYKELKKKIIGKGGLIAYLDTNDGRLVDRMIEEGNKKAELILEAMAYQIAKEIGSMATVLNGNVDAIILTGGLAYNKRLTTWIKERVEFISPIELVPGEEEMLALVEGAIRILNKEESAKIYEEEVCFND</sequence>
<dbReference type="HAMAP" id="MF_00542">
    <property type="entry name" value="Butyrate_kinase"/>
    <property type="match status" value="1"/>
</dbReference>
<dbReference type="GO" id="GO:0008776">
    <property type="term" value="F:acetate kinase activity"/>
    <property type="evidence" value="ECO:0007669"/>
    <property type="project" value="TreeGrafter"/>
</dbReference>
<dbReference type="PRINTS" id="PR00471">
    <property type="entry name" value="ACETATEKNASE"/>
</dbReference>
<dbReference type="NCBIfam" id="TIGR02707">
    <property type="entry name" value="butyr_kinase"/>
    <property type="match status" value="1"/>
</dbReference>
<dbReference type="EMBL" id="SGKC01000001">
    <property type="protein sequence ID" value="NEZ90508.1"/>
    <property type="molecule type" value="Genomic_DNA"/>
</dbReference>
<reference evidence="12 14" key="1">
    <citation type="journal article" date="2014" name="J. Infect. Dis.">
        <title>Molecular characterization of a novel botulinum neurotoxin type H gene.</title>
        <authorList>
            <person name="Dover N."/>
            <person name="Barash J.R."/>
            <person name="Hill K.K."/>
            <person name="Xie G."/>
            <person name="Arnon S.S."/>
        </authorList>
    </citation>
    <scope>NUCLEOTIDE SEQUENCE [LARGE SCALE GENOMIC DNA]</scope>
    <source>
        <strain evidence="12 14">IBCA10-7060</strain>
    </source>
</reference>
<dbReference type="Pfam" id="PF00871">
    <property type="entry name" value="Acetate_kinase"/>
    <property type="match status" value="1"/>
</dbReference>
<dbReference type="NCBIfam" id="NF002834">
    <property type="entry name" value="PRK03011.1-5"/>
    <property type="match status" value="1"/>
</dbReference>
<dbReference type="AlphaFoldDB" id="A0A0A2HHD2"/>
<evidence type="ECO:0000256" key="6">
    <source>
        <dbReference type="ARBA" id="ARBA00022777"/>
    </source>
</evidence>
<keyword evidence="7 9" id="KW-0067">ATP-binding</keyword>
<evidence type="ECO:0000256" key="8">
    <source>
        <dbReference type="ARBA" id="ARBA00048596"/>
    </source>
</evidence>
<keyword evidence="6 9" id="KW-0418">Kinase</keyword>
<dbReference type="PROSITE" id="PS01075">
    <property type="entry name" value="ACETATE_KINASE_1"/>
    <property type="match status" value="1"/>
</dbReference>
<evidence type="ECO:0000256" key="7">
    <source>
        <dbReference type="ARBA" id="ARBA00022840"/>
    </source>
</evidence>
<dbReference type="Proteomes" id="UP000663464">
    <property type="component" value="Chromosome"/>
</dbReference>
<evidence type="ECO:0000313" key="12">
    <source>
        <dbReference type="EMBL" id="QRI53366.1"/>
    </source>
</evidence>
<keyword evidence="4 9" id="KW-0808">Transferase</keyword>
<keyword evidence="5 9" id="KW-0547">Nucleotide-binding</keyword>
<comment type="catalytic activity">
    <reaction evidence="8 9">
        <text>butanoate + ATP = butanoyl phosphate + ADP</text>
        <dbReference type="Rhea" id="RHEA:13585"/>
        <dbReference type="ChEBI" id="CHEBI:17968"/>
        <dbReference type="ChEBI" id="CHEBI:30616"/>
        <dbReference type="ChEBI" id="CHEBI:58079"/>
        <dbReference type="ChEBI" id="CHEBI:456216"/>
        <dbReference type="EC" id="2.7.2.7"/>
    </reaction>
</comment>
<protein>
    <recommendedName>
        <fullName evidence="9">Probable butyrate kinase</fullName>
        <shortName evidence="9">BK</shortName>
        <ecNumber evidence="9">2.7.2.7</ecNumber>
    </recommendedName>
    <alternativeName>
        <fullName evidence="9">Branched-chain carboxylic acid kinase</fullName>
    </alternativeName>
</protein>
<evidence type="ECO:0000256" key="3">
    <source>
        <dbReference type="ARBA" id="ARBA00022490"/>
    </source>
</evidence>
<comment type="subcellular location">
    <subcellularLocation>
        <location evidence="1 9">Cytoplasm</location>
    </subcellularLocation>
</comment>
<keyword evidence="3 9" id="KW-0963">Cytoplasm</keyword>
<reference evidence="11 13" key="2">
    <citation type="submission" date="2019-02" db="EMBL/GenBank/DDBJ databases">
        <title>Genome sequencing of Clostridium botulinum clinical isolates.</title>
        <authorList>
            <person name="Brunt J."/>
            <person name="Van Vliet A.H.M."/>
            <person name="Stringer S.C."/>
            <person name="Grant K.A."/>
            <person name="Carter A.C."/>
            <person name="Peck M.W."/>
        </authorList>
    </citation>
    <scope>NUCLEOTIDE SEQUENCE [LARGE SCALE GENOMIC DNA]</scope>
    <source>
        <strain evidence="11 13">H142660711</strain>
    </source>
</reference>
<dbReference type="CDD" id="cd24011">
    <property type="entry name" value="ASKHA_NBD_BK"/>
    <property type="match status" value="1"/>
</dbReference>
<evidence type="ECO:0000256" key="4">
    <source>
        <dbReference type="ARBA" id="ARBA00022679"/>
    </source>
</evidence>
<dbReference type="PIRSF" id="PIRSF036458">
    <property type="entry name" value="Butyrate_kin"/>
    <property type="match status" value="1"/>
</dbReference>
<dbReference type="GO" id="GO:0005524">
    <property type="term" value="F:ATP binding"/>
    <property type="evidence" value="ECO:0007669"/>
    <property type="project" value="UniProtKB-KW"/>
</dbReference>
<dbReference type="GO" id="GO:0005737">
    <property type="term" value="C:cytoplasm"/>
    <property type="evidence" value="ECO:0007669"/>
    <property type="project" value="UniProtKB-SubCell"/>
</dbReference>
<comment type="similarity">
    <text evidence="2 9 10">Belongs to the acetokinase family.</text>
</comment>
<dbReference type="GO" id="GO:0006083">
    <property type="term" value="P:acetate metabolic process"/>
    <property type="evidence" value="ECO:0007669"/>
    <property type="project" value="TreeGrafter"/>
</dbReference>